<evidence type="ECO:0000313" key="2">
    <source>
        <dbReference type="EMBL" id="MBW0467235.1"/>
    </source>
</evidence>
<evidence type="ECO:0000256" key="1">
    <source>
        <dbReference type="SAM" id="MobiDB-lite"/>
    </source>
</evidence>
<reference evidence="2" key="1">
    <citation type="submission" date="2021-03" db="EMBL/GenBank/DDBJ databases">
        <title>Draft genome sequence of rust myrtle Austropuccinia psidii MF-1, a brazilian biotype.</title>
        <authorList>
            <person name="Quecine M.C."/>
            <person name="Pachon D.M.R."/>
            <person name="Bonatelli M.L."/>
            <person name="Correr F.H."/>
            <person name="Franceschini L.M."/>
            <person name="Leite T.F."/>
            <person name="Margarido G.R.A."/>
            <person name="Almeida C.A."/>
            <person name="Ferrarezi J.A."/>
            <person name="Labate C.A."/>
        </authorList>
    </citation>
    <scope>NUCLEOTIDE SEQUENCE</scope>
    <source>
        <strain evidence="2">MF-1</strain>
    </source>
</reference>
<feature type="compositionally biased region" description="Polar residues" evidence="1">
    <location>
        <begin position="186"/>
        <end position="205"/>
    </location>
</feature>
<protein>
    <submittedName>
        <fullName evidence="2">Uncharacterized protein</fullName>
    </submittedName>
</protein>
<keyword evidence="3" id="KW-1185">Reference proteome</keyword>
<proteinExistence type="predicted"/>
<comment type="caution">
    <text evidence="2">The sequence shown here is derived from an EMBL/GenBank/DDBJ whole genome shotgun (WGS) entry which is preliminary data.</text>
</comment>
<evidence type="ECO:0000313" key="3">
    <source>
        <dbReference type="Proteomes" id="UP000765509"/>
    </source>
</evidence>
<dbReference type="Proteomes" id="UP000765509">
    <property type="component" value="Unassembled WGS sequence"/>
</dbReference>
<accession>A0A9Q3BLZ4</accession>
<sequence length="230" mass="25697">MSPNIPLKTPIASSINVSGIKFDVGNLMAQTASTWTIPNISVTPIPLNPTNTQMHVSEGPGSKPELSSKANTQSKFPCDFLLNPRWNPVTSQEAFGPINSQPSIFHQDLRCMWAMKSDELYASLPLFHKEKVTRCHNPYASKPRTAHASSSREKTVDDEDKNMSPNHSKTNDEPRRDNFVAHEEGTQSNSEFSHPQIPLSQSMPEQSKIRQQRSQARKAHNVAKIAIQKE</sequence>
<name>A0A9Q3BLZ4_9BASI</name>
<gene>
    <name evidence="2" type="ORF">O181_006950</name>
</gene>
<dbReference type="AlphaFoldDB" id="A0A9Q3BLZ4"/>
<feature type="region of interest" description="Disordered" evidence="1">
    <location>
        <begin position="138"/>
        <end position="230"/>
    </location>
</feature>
<organism evidence="2 3">
    <name type="scientific">Austropuccinia psidii MF-1</name>
    <dbReference type="NCBI Taxonomy" id="1389203"/>
    <lineage>
        <taxon>Eukaryota</taxon>
        <taxon>Fungi</taxon>
        <taxon>Dikarya</taxon>
        <taxon>Basidiomycota</taxon>
        <taxon>Pucciniomycotina</taxon>
        <taxon>Pucciniomycetes</taxon>
        <taxon>Pucciniales</taxon>
        <taxon>Sphaerophragmiaceae</taxon>
        <taxon>Austropuccinia</taxon>
    </lineage>
</organism>
<dbReference type="EMBL" id="AVOT02001528">
    <property type="protein sequence ID" value="MBW0467235.1"/>
    <property type="molecule type" value="Genomic_DNA"/>
</dbReference>
<feature type="compositionally biased region" description="Basic and acidic residues" evidence="1">
    <location>
        <begin position="169"/>
        <end position="185"/>
    </location>
</feature>